<evidence type="ECO:0000313" key="3">
    <source>
        <dbReference type="EMBL" id="KAF8477626.1"/>
    </source>
</evidence>
<accession>A0A9P5MSJ0</accession>
<dbReference type="InterPro" id="IPR050235">
    <property type="entry name" value="CK1_Ser-Thr_kinase"/>
</dbReference>
<dbReference type="SMART" id="SM00220">
    <property type="entry name" value="S_TKc"/>
    <property type="match status" value="1"/>
</dbReference>
<dbReference type="InterPro" id="IPR011009">
    <property type="entry name" value="Kinase-like_dom_sf"/>
</dbReference>
<keyword evidence="3" id="KW-0418">Kinase</keyword>
<dbReference type="PANTHER" id="PTHR11909">
    <property type="entry name" value="CASEIN KINASE-RELATED"/>
    <property type="match status" value="1"/>
</dbReference>
<dbReference type="PROSITE" id="PS00108">
    <property type="entry name" value="PROTEIN_KINASE_ST"/>
    <property type="match status" value="1"/>
</dbReference>
<gene>
    <name evidence="3" type="ORF">DFH94DRAFT_683328</name>
</gene>
<evidence type="ECO:0000256" key="1">
    <source>
        <dbReference type="ARBA" id="ARBA00012513"/>
    </source>
</evidence>
<organism evidence="3 4">
    <name type="scientific">Russula ochroleuca</name>
    <dbReference type="NCBI Taxonomy" id="152965"/>
    <lineage>
        <taxon>Eukaryota</taxon>
        <taxon>Fungi</taxon>
        <taxon>Dikarya</taxon>
        <taxon>Basidiomycota</taxon>
        <taxon>Agaricomycotina</taxon>
        <taxon>Agaricomycetes</taxon>
        <taxon>Russulales</taxon>
        <taxon>Russulaceae</taxon>
        <taxon>Russula</taxon>
    </lineage>
</organism>
<feature type="domain" description="Protein kinase" evidence="2">
    <location>
        <begin position="1"/>
        <end position="249"/>
    </location>
</feature>
<dbReference type="EMBL" id="WHVB01000013">
    <property type="protein sequence ID" value="KAF8477626.1"/>
    <property type="molecule type" value="Genomic_DNA"/>
</dbReference>
<comment type="caution">
    <text evidence="3">The sequence shown here is derived from an EMBL/GenBank/DDBJ whole genome shotgun (WGS) entry which is preliminary data.</text>
</comment>
<keyword evidence="3" id="KW-0808">Transferase</keyword>
<dbReference type="InterPro" id="IPR008271">
    <property type="entry name" value="Ser/Thr_kinase_AS"/>
</dbReference>
<name>A0A9P5MSJ0_9AGAM</name>
<dbReference type="GO" id="GO:0004674">
    <property type="term" value="F:protein serine/threonine kinase activity"/>
    <property type="evidence" value="ECO:0007669"/>
    <property type="project" value="UniProtKB-EC"/>
</dbReference>
<reference evidence="3" key="1">
    <citation type="submission" date="2019-10" db="EMBL/GenBank/DDBJ databases">
        <authorList>
            <consortium name="DOE Joint Genome Institute"/>
            <person name="Kuo A."/>
            <person name="Miyauchi S."/>
            <person name="Kiss E."/>
            <person name="Drula E."/>
            <person name="Kohler A."/>
            <person name="Sanchez-Garcia M."/>
            <person name="Andreopoulos B."/>
            <person name="Barry K.W."/>
            <person name="Bonito G."/>
            <person name="Buee M."/>
            <person name="Carver A."/>
            <person name="Chen C."/>
            <person name="Cichocki N."/>
            <person name="Clum A."/>
            <person name="Culley D."/>
            <person name="Crous P.W."/>
            <person name="Fauchery L."/>
            <person name="Girlanda M."/>
            <person name="Hayes R."/>
            <person name="Keri Z."/>
            <person name="LaButti K."/>
            <person name="Lipzen A."/>
            <person name="Lombard V."/>
            <person name="Magnuson J."/>
            <person name="Maillard F."/>
            <person name="Morin E."/>
            <person name="Murat C."/>
            <person name="Nolan M."/>
            <person name="Ohm R."/>
            <person name="Pangilinan J."/>
            <person name="Pereira M."/>
            <person name="Perotto S."/>
            <person name="Peter M."/>
            <person name="Riley R."/>
            <person name="Sitrit Y."/>
            <person name="Stielow B."/>
            <person name="Szollosi G."/>
            <person name="Zifcakova L."/>
            <person name="Stursova M."/>
            <person name="Spatafora J.W."/>
            <person name="Tedersoo L."/>
            <person name="Vaario L.-M."/>
            <person name="Yamada A."/>
            <person name="Yan M."/>
            <person name="Wang P."/>
            <person name="Xu J."/>
            <person name="Bruns T."/>
            <person name="Baldrian P."/>
            <person name="Vilgalys R."/>
            <person name="Henrissat B."/>
            <person name="Grigoriev I.V."/>
            <person name="Hibbett D."/>
            <person name="Nagy L.G."/>
            <person name="Martin F.M."/>
        </authorList>
    </citation>
    <scope>NUCLEOTIDE SEQUENCE</scope>
    <source>
        <strain evidence="3">Prilba</strain>
    </source>
</reference>
<dbReference type="GO" id="GO:0005524">
    <property type="term" value="F:ATP binding"/>
    <property type="evidence" value="ECO:0007669"/>
    <property type="project" value="InterPro"/>
</dbReference>
<dbReference type="Gene3D" id="1.10.510.10">
    <property type="entry name" value="Transferase(Phosphotransferase) domain 1"/>
    <property type="match status" value="1"/>
</dbReference>
<sequence length="249" mass="28447">MPQMRICWSNLVMHHDSHWNTEASCLFRVSGLISPSFDQQPLSEIYMVHDIFSGQDIAVKLEPMQGSHCTLEHEFNIYKKLAGGLGILFVHSFRIECGYNVMVMERLGPSLKQLFGDCHFRFSTRTILLLASQLNFIHHDLKPSNIIMGVGKHTDIVYIIDFSLSKEFRHPDTYLHIPYTRAQGLIGTATFASTHSHLGFELGRRDDLESLTYILIYFLRGSLPWQGLELETHDLVVESKLATLAHDLC</sequence>
<keyword evidence="4" id="KW-1185">Reference proteome</keyword>
<dbReference type="PROSITE" id="PS50011">
    <property type="entry name" value="PROTEIN_KINASE_DOM"/>
    <property type="match status" value="1"/>
</dbReference>
<dbReference type="AlphaFoldDB" id="A0A9P5MSJ0"/>
<reference evidence="3" key="2">
    <citation type="journal article" date="2020" name="Nat. Commun.">
        <title>Large-scale genome sequencing of mycorrhizal fungi provides insights into the early evolution of symbiotic traits.</title>
        <authorList>
            <person name="Miyauchi S."/>
            <person name="Kiss E."/>
            <person name="Kuo A."/>
            <person name="Drula E."/>
            <person name="Kohler A."/>
            <person name="Sanchez-Garcia M."/>
            <person name="Morin E."/>
            <person name="Andreopoulos B."/>
            <person name="Barry K.W."/>
            <person name="Bonito G."/>
            <person name="Buee M."/>
            <person name="Carver A."/>
            <person name="Chen C."/>
            <person name="Cichocki N."/>
            <person name="Clum A."/>
            <person name="Culley D."/>
            <person name="Crous P.W."/>
            <person name="Fauchery L."/>
            <person name="Girlanda M."/>
            <person name="Hayes R.D."/>
            <person name="Keri Z."/>
            <person name="LaButti K."/>
            <person name="Lipzen A."/>
            <person name="Lombard V."/>
            <person name="Magnuson J."/>
            <person name="Maillard F."/>
            <person name="Murat C."/>
            <person name="Nolan M."/>
            <person name="Ohm R.A."/>
            <person name="Pangilinan J."/>
            <person name="Pereira M.F."/>
            <person name="Perotto S."/>
            <person name="Peter M."/>
            <person name="Pfister S."/>
            <person name="Riley R."/>
            <person name="Sitrit Y."/>
            <person name="Stielow J.B."/>
            <person name="Szollosi G."/>
            <person name="Zifcakova L."/>
            <person name="Stursova M."/>
            <person name="Spatafora J.W."/>
            <person name="Tedersoo L."/>
            <person name="Vaario L.M."/>
            <person name="Yamada A."/>
            <person name="Yan M."/>
            <person name="Wang P."/>
            <person name="Xu J."/>
            <person name="Bruns T."/>
            <person name="Baldrian P."/>
            <person name="Vilgalys R."/>
            <person name="Dunand C."/>
            <person name="Henrissat B."/>
            <person name="Grigoriev I.V."/>
            <person name="Hibbett D."/>
            <person name="Nagy L.G."/>
            <person name="Martin F.M."/>
        </authorList>
    </citation>
    <scope>NUCLEOTIDE SEQUENCE</scope>
    <source>
        <strain evidence="3">Prilba</strain>
    </source>
</reference>
<dbReference type="Proteomes" id="UP000759537">
    <property type="component" value="Unassembled WGS sequence"/>
</dbReference>
<dbReference type="EC" id="2.7.11.1" evidence="1"/>
<dbReference type="InterPro" id="IPR000719">
    <property type="entry name" value="Prot_kinase_dom"/>
</dbReference>
<proteinExistence type="predicted"/>
<dbReference type="SUPFAM" id="SSF56112">
    <property type="entry name" value="Protein kinase-like (PK-like)"/>
    <property type="match status" value="1"/>
</dbReference>
<protein>
    <recommendedName>
        <fullName evidence="1">non-specific serine/threonine protein kinase</fullName>
        <ecNumber evidence="1">2.7.11.1</ecNumber>
    </recommendedName>
</protein>
<evidence type="ECO:0000259" key="2">
    <source>
        <dbReference type="PROSITE" id="PS50011"/>
    </source>
</evidence>
<dbReference type="OrthoDB" id="3203292at2759"/>
<evidence type="ECO:0000313" key="4">
    <source>
        <dbReference type="Proteomes" id="UP000759537"/>
    </source>
</evidence>